<feature type="repeat" description="TPR" evidence="3">
    <location>
        <begin position="322"/>
        <end position="355"/>
    </location>
</feature>
<dbReference type="SUPFAM" id="SSF52540">
    <property type="entry name" value="P-loop containing nucleoside triphosphate hydrolases"/>
    <property type="match status" value="2"/>
</dbReference>
<keyword evidence="2 3" id="KW-0802">TPR repeat</keyword>
<protein>
    <submittedName>
        <fullName evidence="4">Tetratricopeptide repeat protein</fullName>
    </submittedName>
</protein>
<dbReference type="RefSeq" id="WP_172108685.1">
    <property type="nucleotide sequence ID" value="NZ_JABFDN010000001.1"/>
</dbReference>
<dbReference type="Proteomes" id="UP000886476">
    <property type="component" value="Unassembled WGS sequence"/>
</dbReference>
<dbReference type="InterPro" id="IPR051685">
    <property type="entry name" value="Ycf3/AcsC/BcsC/TPR_MFPF"/>
</dbReference>
<feature type="repeat" description="TPR" evidence="3">
    <location>
        <begin position="152"/>
        <end position="185"/>
    </location>
</feature>
<keyword evidence="1" id="KW-0677">Repeat</keyword>
<dbReference type="InterPro" id="IPR027417">
    <property type="entry name" value="P-loop_NTPase"/>
</dbReference>
<evidence type="ECO:0000256" key="2">
    <source>
        <dbReference type="ARBA" id="ARBA00022803"/>
    </source>
</evidence>
<proteinExistence type="predicted"/>
<feature type="repeat" description="TPR" evidence="3">
    <location>
        <begin position="986"/>
        <end position="1019"/>
    </location>
</feature>
<evidence type="ECO:0000256" key="1">
    <source>
        <dbReference type="ARBA" id="ARBA00022737"/>
    </source>
</evidence>
<feature type="repeat" description="TPR" evidence="3">
    <location>
        <begin position="254"/>
        <end position="287"/>
    </location>
</feature>
<feature type="repeat" description="TPR" evidence="3">
    <location>
        <begin position="84"/>
        <end position="117"/>
    </location>
</feature>
<gene>
    <name evidence="4" type="ORF">HL667_02535</name>
</gene>
<dbReference type="PANTHER" id="PTHR44943">
    <property type="entry name" value="CELLULOSE SYNTHASE OPERON PROTEIN C"/>
    <property type="match status" value="1"/>
</dbReference>
<feature type="repeat" description="TPR" evidence="3">
    <location>
        <begin position="186"/>
        <end position="219"/>
    </location>
</feature>
<feature type="repeat" description="TPR" evidence="3">
    <location>
        <begin position="850"/>
        <end position="883"/>
    </location>
</feature>
<dbReference type="Pfam" id="PF13414">
    <property type="entry name" value="TPR_11"/>
    <property type="match status" value="1"/>
</dbReference>
<keyword evidence="5" id="KW-1185">Reference proteome</keyword>
<feature type="repeat" description="TPR" evidence="3">
    <location>
        <begin position="356"/>
        <end position="389"/>
    </location>
</feature>
<evidence type="ECO:0000313" key="5">
    <source>
        <dbReference type="Proteomes" id="UP000886476"/>
    </source>
</evidence>
<dbReference type="Gene3D" id="1.25.40.10">
    <property type="entry name" value="Tetratricopeptide repeat domain"/>
    <property type="match status" value="5"/>
</dbReference>
<dbReference type="InterPro" id="IPR019734">
    <property type="entry name" value="TPR_rpt"/>
</dbReference>
<sequence length="1410" mass="155175">MNEPALAFRPRLVSASTNSGAPLPSPIDGRALQVAEEAYRKVLALQPKHFRTLCSLATVRLQLGDAQEARTLLDRAADTAGDSADLHVMLGKAFAGLGDLAKATSHFARAAALDESSIEPRLLLGGALYGLGDPAAAVRHLEAALAIDGTNPDLHQALGLALQRLGQFERAISHHEAALAARPQFAAAASSLGDACRQLGRHSEAIAHYTRALAIEPNVPTVLLNLGGCHQAMGETSAAIRSLQQALALSPHLAEAHYNLGNIHLDMKSWPGAIFHYERAVTERPDFPEAHNNLANALESSGRHEEALSHYDEALRLRPDYAIAHRNRADSLRNVQRYDEAIAGYQAALAHDPRDTTTMNHLAGVLTIVGRLDEAGRAYESALAVNPRSIGTHLNYSVVKPFAVDDARWAPLQELAASAETLTEDARIALHFTLGRAYADVKDGERSLLHLNAGNSLERRRINYDENQALRQIERVRTVFSKAMLQARAGHGDPSDAPVFVIGMPRSGTSLVEQLLASHPAVHGAGEVNYFAAAAGLFTDRARGDYPEMLAKLSDADIASLARAYHERFTSLPAGSRRVVDKMPSNFLFAGLIHLALPNAHIIHVKRNPIDTCLSCYTQLFAEPQPFAYDLGELGRYYRAYDALMSHWRAVLPEGVMLEVTYEDMVRDFDAHARKIVAHCGLDWDDACLAFHENGRPVNTASLVQVRKPLFSGSVGRWRMYGDRLKPLLDALGTEALRPTIAEAIAGMRQPQPANVAPPVVTPTTDSRPFDATRLASLQTLADGVVAVAKKLQSRGEFGDAEQIFKLILAGQPTNFDALVGLGMISTTANRLDEAKDYFERAVAVNDKSAEARGSIGAVEASAGRYEIAVQHYEAALALAPSHPGILYAFAMVRQNQGLIDEAIALLRRAIDNKPQHLDAHFALGNLLYTAGKDIEAARCYLKVLDFSPEHAETHNNIANVLLRQGHRERAIEHYKRAIASRPDYADAYGNLGNAYLELNRLEESIEQNLLAIKIKPERFGSYNNLGVAYQALGRFEEATAAFQKALGLAPDDASIHLNLANMSKFKPDDSRLPSLQRLLERADQLDQEKQIAAHFAMGKALSDLKDYDGSFSHLHKANTLKRKSMDYDHEQRLGMMRNVASRFTPEFFRSVAGQGDESWAPIFIVGMPRSGTTLMEQVLASHSKVFGAGELETFKELVGESASRQKLVPAYPDLVALLPPEEMTRLGQDYTTRVRPLAPTAERIVDKMPLNFLFVGLIHAAFPRARIINTRRDPLDNCVSCYQLLFTGAQPFAYDLTELGQYYRGYEGVMEHWHKVLPPGILMDVQYEDLVDDLEGVSRRVLDHCGLDWEDACLDFHRTERTVRTASLMQVREPIYRRSIGSWRRYEKHLGPLCEALGIEVPPPPAEAT</sequence>
<evidence type="ECO:0000313" key="4">
    <source>
        <dbReference type="EMBL" id="NPU63868.1"/>
    </source>
</evidence>
<dbReference type="Gene3D" id="3.40.50.300">
    <property type="entry name" value="P-loop containing nucleotide triphosphate hydrolases"/>
    <property type="match status" value="2"/>
</dbReference>
<organism evidence="4 5">
    <name type="scientific">Bradyrhizobium aeschynomenes</name>
    <dbReference type="NCBI Taxonomy" id="2734909"/>
    <lineage>
        <taxon>Bacteria</taxon>
        <taxon>Pseudomonadati</taxon>
        <taxon>Pseudomonadota</taxon>
        <taxon>Alphaproteobacteria</taxon>
        <taxon>Hyphomicrobiales</taxon>
        <taxon>Nitrobacteraceae</taxon>
        <taxon>Bradyrhizobium</taxon>
    </lineage>
</organism>
<dbReference type="EMBL" id="JABFDN010000001">
    <property type="protein sequence ID" value="NPU63868.1"/>
    <property type="molecule type" value="Genomic_DNA"/>
</dbReference>
<name>A0ABX2C7Y0_9BRAD</name>
<dbReference type="PROSITE" id="PS50293">
    <property type="entry name" value="TPR_REGION"/>
    <property type="match status" value="2"/>
</dbReference>
<comment type="caution">
    <text evidence="4">The sequence shown here is derived from an EMBL/GenBank/DDBJ whole genome shotgun (WGS) entry which is preliminary data.</text>
</comment>
<feature type="repeat" description="TPR" evidence="3">
    <location>
        <begin position="1020"/>
        <end position="1053"/>
    </location>
</feature>
<dbReference type="SMART" id="SM00028">
    <property type="entry name" value="TPR"/>
    <property type="match status" value="18"/>
</dbReference>
<dbReference type="PANTHER" id="PTHR44943:SF8">
    <property type="entry name" value="TPR REPEAT-CONTAINING PROTEIN MJ0263"/>
    <property type="match status" value="1"/>
</dbReference>
<accession>A0ABX2C7Y0</accession>
<feature type="repeat" description="TPR" evidence="3">
    <location>
        <begin position="816"/>
        <end position="849"/>
    </location>
</feature>
<evidence type="ECO:0000256" key="3">
    <source>
        <dbReference type="PROSITE-ProRule" id="PRU00339"/>
    </source>
</evidence>
<feature type="repeat" description="TPR" evidence="3">
    <location>
        <begin position="918"/>
        <end position="951"/>
    </location>
</feature>
<feature type="repeat" description="TPR" evidence="3">
    <location>
        <begin position="952"/>
        <end position="985"/>
    </location>
</feature>
<dbReference type="Pfam" id="PF13432">
    <property type="entry name" value="TPR_16"/>
    <property type="match status" value="6"/>
</dbReference>
<dbReference type="Pfam" id="PF13469">
    <property type="entry name" value="Sulfotransfer_3"/>
    <property type="match status" value="2"/>
</dbReference>
<dbReference type="Pfam" id="PF00515">
    <property type="entry name" value="TPR_1"/>
    <property type="match status" value="2"/>
</dbReference>
<feature type="repeat" description="TPR" evidence="3">
    <location>
        <begin position="220"/>
        <end position="253"/>
    </location>
</feature>
<feature type="repeat" description="TPR" evidence="3">
    <location>
        <begin position="288"/>
        <end position="321"/>
    </location>
</feature>
<dbReference type="SUPFAM" id="SSF48452">
    <property type="entry name" value="TPR-like"/>
    <property type="match status" value="3"/>
</dbReference>
<dbReference type="InterPro" id="IPR011990">
    <property type="entry name" value="TPR-like_helical_dom_sf"/>
</dbReference>
<reference evidence="4" key="1">
    <citation type="submission" date="2020-05" db="EMBL/GenBank/DDBJ databases">
        <title>Nod-independent and nitrogen-fixing Bradyrhizobium aeschynomene sp. nov. isolated from nodules of Aeschynomene indica.</title>
        <authorList>
            <person name="Zhang Z."/>
        </authorList>
    </citation>
    <scope>NUCLEOTIDE SEQUENCE</scope>
    <source>
        <strain evidence="4">83012</strain>
    </source>
</reference>
<dbReference type="PROSITE" id="PS50005">
    <property type="entry name" value="TPR"/>
    <property type="match status" value="14"/>
</dbReference>